<dbReference type="OrthoDB" id="10030393at2759"/>
<name>A0A815RCH1_ADIRI</name>
<proteinExistence type="predicted"/>
<evidence type="ECO:0000256" key="1">
    <source>
        <dbReference type="SAM" id="MobiDB-lite"/>
    </source>
</evidence>
<accession>A0A815RCH1</accession>
<protein>
    <submittedName>
        <fullName evidence="2">Uncharacterized protein</fullName>
    </submittedName>
</protein>
<gene>
    <name evidence="2" type="ORF">EDS130_LOCUS41062</name>
</gene>
<evidence type="ECO:0000313" key="3">
    <source>
        <dbReference type="Proteomes" id="UP000663852"/>
    </source>
</evidence>
<dbReference type="EMBL" id="CAJNOJ010000521">
    <property type="protein sequence ID" value="CAF1475180.1"/>
    <property type="molecule type" value="Genomic_DNA"/>
</dbReference>
<organism evidence="2 3">
    <name type="scientific">Adineta ricciae</name>
    <name type="common">Rotifer</name>
    <dbReference type="NCBI Taxonomy" id="249248"/>
    <lineage>
        <taxon>Eukaryota</taxon>
        <taxon>Metazoa</taxon>
        <taxon>Spiralia</taxon>
        <taxon>Gnathifera</taxon>
        <taxon>Rotifera</taxon>
        <taxon>Eurotatoria</taxon>
        <taxon>Bdelloidea</taxon>
        <taxon>Adinetida</taxon>
        <taxon>Adinetidae</taxon>
        <taxon>Adineta</taxon>
    </lineage>
</organism>
<reference evidence="2" key="1">
    <citation type="submission" date="2021-02" db="EMBL/GenBank/DDBJ databases">
        <authorList>
            <person name="Nowell W R."/>
        </authorList>
    </citation>
    <scope>NUCLEOTIDE SEQUENCE</scope>
</reference>
<dbReference type="Proteomes" id="UP000663852">
    <property type="component" value="Unassembled WGS sequence"/>
</dbReference>
<evidence type="ECO:0000313" key="2">
    <source>
        <dbReference type="EMBL" id="CAF1475180.1"/>
    </source>
</evidence>
<feature type="region of interest" description="Disordered" evidence="1">
    <location>
        <begin position="1"/>
        <end position="31"/>
    </location>
</feature>
<comment type="caution">
    <text evidence="2">The sequence shown here is derived from an EMBL/GenBank/DDBJ whole genome shotgun (WGS) entry which is preliminary data.</text>
</comment>
<dbReference type="AlphaFoldDB" id="A0A815RCH1"/>
<sequence>MPKTNRRTTQSRSASAHRWENARIPSPPDVPNDDYHVDVDVNVNVDNLKLNFMEKLTLLNIEDLAEMCRLKCNTKYLSVLLYMPLRYFKIKWNNIDEYLKGIGLMTAETSHNWAATFLDGDHKEFARDLRGGKHSDSLYDIYPEIEADAKAFVVEKCSQKSGEFKAMDLVQFINKQCCELNDIDEQVNGGYIRSERSCRLDLRRWRAKFEANAQRPYFEGHERNDDVKHRNEFINYFLKHKDFYHTITEGEAPAWNLPDKSPQRILIFHDESTFRSGEVCAKRWFFKENTPFFSKGRGRSHMVSDFPVQHPSGPFFELNQDEWKQAVKKYPSLKINGDLDYVERTATASINIGTDAYLNNETILNQKSVGDHCTVDCIEYLDEDGNPHIIDCYFKDGENKGKSKGLVEICKDLGIQLPPKIKLEEIRKLLSGYPAFQNVTKLETLALKYKVNVIFCPKYDCELNAIEGLWCSQKAFCSFTYRPNLRKND</sequence>